<evidence type="ECO:0000313" key="2">
    <source>
        <dbReference type="EMBL" id="KAL2054040.1"/>
    </source>
</evidence>
<feature type="compositionally biased region" description="Polar residues" evidence="1">
    <location>
        <begin position="59"/>
        <end position="68"/>
    </location>
</feature>
<name>A0ABR4B8F4_9LECA</name>
<feature type="region of interest" description="Disordered" evidence="1">
    <location>
        <begin position="1"/>
        <end position="90"/>
    </location>
</feature>
<gene>
    <name evidence="2" type="ORF">ABVK25_005579</name>
</gene>
<evidence type="ECO:0000313" key="3">
    <source>
        <dbReference type="Proteomes" id="UP001590951"/>
    </source>
</evidence>
<dbReference type="EMBL" id="JBHFEH010000017">
    <property type="protein sequence ID" value="KAL2054040.1"/>
    <property type="molecule type" value="Genomic_DNA"/>
</dbReference>
<feature type="compositionally biased region" description="Basic residues" evidence="1">
    <location>
        <begin position="81"/>
        <end position="90"/>
    </location>
</feature>
<proteinExistence type="predicted"/>
<keyword evidence="3" id="KW-1185">Reference proteome</keyword>
<accession>A0ABR4B8F4</accession>
<sequence>MAGVQFVSNNGKQGKEDDLDDKDDSKDKEGNEEDGQEDEEGDKDISSSRKNRKSISKRQPNSTGQQPPLQDFDTKKSIQSNKHRKKPKNT</sequence>
<dbReference type="Proteomes" id="UP001590951">
    <property type="component" value="Unassembled WGS sequence"/>
</dbReference>
<organism evidence="2 3">
    <name type="scientific">Lepraria finkii</name>
    <dbReference type="NCBI Taxonomy" id="1340010"/>
    <lineage>
        <taxon>Eukaryota</taxon>
        <taxon>Fungi</taxon>
        <taxon>Dikarya</taxon>
        <taxon>Ascomycota</taxon>
        <taxon>Pezizomycotina</taxon>
        <taxon>Lecanoromycetes</taxon>
        <taxon>OSLEUM clade</taxon>
        <taxon>Lecanoromycetidae</taxon>
        <taxon>Lecanorales</taxon>
        <taxon>Lecanorineae</taxon>
        <taxon>Stereocaulaceae</taxon>
        <taxon>Lepraria</taxon>
    </lineage>
</organism>
<evidence type="ECO:0000256" key="1">
    <source>
        <dbReference type="SAM" id="MobiDB-lite"/>
    </source>
</evidence>
<comment type="caution">
    <text evidence="2">The sequence shown here is derived from an EMBL/GenBank/DDBJ whole genome shotgun (WGS) entry which is preliminary data.</text>
</comment>
<feature type="compositionally biased region" description="Polar residues" evidence="1">
    <location>
        <begin position="1"/>
        <end position="10"/>
    </location>
</feature>
<protein>
    <submittedName>
        <fullName evidence="2">Uncharacterized protein</fullName>
    </submittedName>
</protein>
<feature type="compositionally biased region" description="Acidic residues" evidence="1">
    <location>
        <begin position="30"/>
        <end position="42"/>
    </location>
</feature>
<reference evidence="2 3" key="1">
    <citation type="submission" date="2024-09" db="EMBL/GenBank/DDBJ databases">
        <title>Rethinking Asexuality: The Enigmatic Case of Functional Sexual Genes in Lepraria (Stereocaulaceae).</title>
        <authorList>
            <person name="Doellman M."/>
            <person name="Sun Y."/>
            <person name="Barcenas-Pena A."/>
            <person name="Lumbsch H.T."/>
            <person name="Grewe F."/>
        </authorList>
    </citation>
    <scope>NUCLEOTIDE SEQUENCE [LARGE SCALE GENOMIC DNA]</scope>
    <source>
        <strain evidence="2 3">Grewe 0041</strain>
    </source>
</reference>